<dbReference type="STRING" id="1165861.A0A0L0VYM8"/>
<name>A0A0L0VYM8_9BASI</name>
<evidence type="ECO:0000313" key="2">
    <source>
        <dbReference type="Proteomes" id="UP000054564"/>
    </source>
</evidence>
<reference evidence="2" key="1">
    <citation type="submission" date="2014-03" db="EMBL/GenBank/DDBJ databases">
        <title>The Genome Sequence of Puccinia striiformis f. sp. tritici PST-78.</title>
        <authorList>
            <consortium name="The Broad Institute Genome Sequencing Platform"/>
            <person name="Cuomo C."/>
            <person name="Hulbert S."/>
            <person name="Chen X."/>
            <person name="Walker B."/>
            <person name="Young S.K."/>
            <person name="Zeng Q."/>
            <person name="Gargeya S."/>
            <person name="Fitzgerald M."/>
            <person name="Haas B."/>
            <person name="Abouelleil A."/>
            <person name="Alvarado L."/>
            <person name="Arachchi H.M."/>
            <person name="Berlin A.M."/>
            <person name="Chapman S.B."/>
            <person name="Goldberg J."/>
            <person name="Griggs A."/>
            <person name="Gujja S."/>
            <person name="Hansen M."/>
            <person name="Howarth C."/>
            <person name="Imamovic A."/>
            <person name="Larimer J."/>
            <person name="McCowan C."/>
            <person name="Montmayeur A."/>
            <person name="Murphy C."/>
            <person name="Neiman D."/>
            <person name="Pearson M."/>
            <person name="Priest M."/>
            <person name="Roberts A."/>
            <person name="Saif S."/>
            <person name="Shea T."/>
            <person name="Sisk P."/>
            <person name="Sykes S."/>
            <person name="Wortman J."/>
            <person name="Nusbaum C."/>
            <person name="Birren B."/>
        </authorList>
    </citation>
    <scope>NUCLEOTIDE SEQUENCE [LARGE SCALE GENOMIC DNA]</scope>
    <source>
        <strain evidence="2">race PST-78</strain>
    </source>
</reference>
<accession>A0A0L0VYM8</accession>
<keyword evidence="2" id="KW-1185">Reference proteome</keyword>
<comment type="caution">
    <text evidence="1">The sequence shown here is derived from an EMBL/GenBank/DDBJ whole genome shotgun (WGS) entry which is preliminary data.</text>
</comment>
<dbReference type="PANTHER" id="PTHR38248:SF2">
    <property type="entry name" value="FUNK1 11"/>
    <property type="match status" value="1"/>
</dbReference>
<protein>
    <submittedName>
        <fullName evidence="1">Uncharacterized protein</fullName>
    </submittedName>
</protein>
<dbReference type="AlphaFoldDB" id="A0A0L0VYM8"/>
<dbReference type="Proteomes" id="UP000054564">
    <property type="component" value="Unassembled WGS sequence"/>
</dbReference>
<dbReference type="EMBL" id="AJIL01000014">
    <property type="protein sequence ID" value="KNF04105.1"/>
    <property type="molecule type" value="Genomic_DNA"/>
</dbReference>
<dbReference type="PANTHER" id="PTHR38248">
    <property type="entry name" value="FUNK1 6"/>
    <property type="match status" value="1"/>
</dbReference>
<proteinExistence type="predicted"/>
<organism evidence="1 2">
    <name type="scientific">Puccinia striiformis f. sp. tritici PST-78</name>
    <dbReference type="NCBI Taxonomy" id="1165861"/>
    <lineage>
        <taxon>Eukaryota</taxon>
        <taxon>Fungi</taxon>
        <taxon>Dikarya</taxon>
        <taxon>Basidiomycota</taxon>
        <taxon>Pucciniomycotina</taxon>
        <taxon>Pucciniomycetes</taxon>
        <taxon>Pucciniales</taxon>
        <taxon>Pucciniaceae</taxon>
        <taxon>Puccinia</taxon>
    </lineage>
</organism>
<evidence type="ECO:0000313" key="1">
    <source>
        <dbReference type="EMBL" id="KNF04105.1"/>
    </source>
</evidence>
<sequence>MYTDVPHLVDYFIRQHHPDSASLLPDHIELASLLQPYASRIQQKYKEISKDTSEDSVLNWITPLLEHISDDMQQKVSTPQHSRTWRSLRNKLPLEGVDAPHKLDGAIMSRYIEDSYGIQDIRVPVELTRNRSDASEAAYRLAKTV</sequence>
<dbReference type="OrthoDB" id="5584477at2759"/>
<gene>
    <name evidence="1" type="ORF">PSTG_02811</name>
</gene>